<dbReference type="EMBL" id="BMFU01000001">
    <property type="protein sequence ID" value="GGH44607.1"/>
    <property type="molecule type" value="Genomic_DNA"/>
</dbReference>
<name>A0ABQ1Z0C9_9BACL</name>
<evidence type="ECO:0000313" key="2">
    <source>
        <dbReference type="Proteomes" id="UP000652153"/>
    </source>
</evidence>
<reference evidence="2" key="1">
    <citation type="journal article" date="2019" name="Int. J. Syst. Evol. Microbiol.">
        <title>The Global Catalogue of Microorganisms (GCM) 10K type strain sequencing project: providing services to taxonomists for standard genome sequencing and annotation.</title>
        <authorList>
            <consortium name="The Broad Institute Genomics Platform"/>
            <consortium name="The Broad Institute Genome Sequencing Center for Infectious Disease"/>
            <person name="Wu L."/>
            <person name="Ma J."/>
        </authorList>
    </citation>
    <scope>NUCLEOTIDE SEQUENCE [LARGE SCALE GENOMIC DNA]</scope>
    <source>
        <strain evidence="2">CGMCC 1.12770</strain>
    </source>
</reference>
<protein>
    <submittedName>
        <fullName evidence="1">Uncharacterized protein</fullName>
    </submittedName>
</protein>
<keyword evidence="2" id="KW-1185">Reference proteome</keyword>
<dbReference type="Proteomes" id="UP000652153">
    <property type="component" value="Unassembled WGS sequence"/>
</dbReference>
<accession>A0ABQ1Z0C9</accession>
<sequence>MYDFPGYDSRAADYAANDQLLLGGYASLCITNSHLMKDISQPAGWRDVLYIGQKRKNKHAEGALGYESPEFQ</sequence>
<comment type="caution">
    <text evidence="1">The sequence shown here is derived from an EMBL/GenBank/DDBJ whole genome shotgun (WGS) entry which is preliminary data.</text>
</comment>
<organism evidence="1 2">
    <name type="scientific">Paenibacillus silvae</name>
    <dbReference type="NCBI Taxonomy" id="1325358"/>
    <lineage>
        <taxon>Bacteria</taxon>
        <taxon>Bacillati</taxon>
        <taxon>Bacillota</taxon>
        <taxon>Bacilli</taxon>
        <taxon>Bacillales</taxon>
        <taxon>Paenibacillaceae</taxon>
        <taxon>Paenibacillus</taxon>
    </lineage>
</organism>
<evidence type="ECO:0000313" key="1">
    <source>
        <dbReference type="EMBL" id="GGH44607.1"/>
    </source>
</evidence>
<proteinExistence type="predicted"/>
<gene>
    <name evidence="1" type="ORF">GCM10008014_06090</name>
</gene>